<evidence type="ECO:0000313" key="3">
    <source>
        <dbReference type="Proteomes" id="UP001235712"/>
    </source>
</evidence>
<dbReference type="PROSITE" id="PS00455">
    <property type="entry name" value="AMP_BINDING"/>
    <property type="match status" value="1"/>
</dbReference>
<dbReference type="InterPro" id="IPR010071">
    <property type="entry name" value="AA_adenyl_dom"/>
</dbReference>
<dbReference type="PANTHER" id="PTHR45527">
    <property type="entry name" value="NONRIBOSOMAL PEPTIDE SYNTHETASE"/>
    <property type="match status" value="1"/>
</dbReference>
<dbReference type="InterPro" id="IPR009081">
    <property type="entry name" value="PP-bd_ACP"/>
</dbReference>
<dbReference type="PROSITE" id="PS50075">
    <property type="entry name" value="CARRIER"/>
    <property type="match status" value="1"/>
</dbReference>
<sequence>MIDLLPPTGPLTTADAFARVAEAVPTRPAVRHAGTELTYEELAQRAGGIADELRSHGVGRGDVVATLLERSPEAVVAVLATWAVGAAYVHLEPTDPQARVAVLLAAVRPAAVLTDARNRDRADGDWLVRDLGDRPPLAPYRISDGLGGADPAYLVLTSGSTGTPKTVEVPHHALINYCAGYFGLAAELGDIGSYGVATTFAADIGKASIYGALLSGARLDIYDRETTLDPLRLAGELAQHPVDVVTFTPSLLETLASAGELSGLLPRRLVIFIGEALPPRLVRAIFTAAPTIEIYNGYGPAEATIVATVHRVEASDGHAERVPIGYPLPRIRTVVLDEEDRPVADGTTGVLHLGGQCLATGYRGDPVKTAEKFVTVGGERLYRTDDLVIRSPEGRFDYLGRADDQLKIRGNRVEPGEVETALLGVPGVRLATVRGERAEPGASPELAAYVVGTASSSDIVAWLLERLPAALIPSRLHLVPYIPVTMNGKADYGALRELVAGEASGPPAGEEPVGEVEEFVAQIWCEVLGSSRVGRHDRFVESGGTSFKAVAVFGRLRRRFPDFTLADLYAHPTVADLAVRLGGGPEGRPAPVVVDL</sequence>
<dbReference type="Gene3D" id="3.40.50.1820">
    <property type="entry name" value="alpha/beta hydrolase"/>
    <property type="match status" value="1"/>
</dbReference>
<dbReference type="Pfam" id="PF00501">
    <property type="entry name" value="AMP-binding"/>
    <property type="match status" value="1"/>
</dbReference>
<dbReference type="InterPro" id="IPR000873">
    <property type="entry name" value="AMP-dep_synth/lig_dom"/>
</dbReference>
<feature type="domain" description="Carrier" evidence="1">
    <location>
        <begin position="511"/>
        <end position="585"/>
    </location>
</feature>
<dbReference type="InterPro" id="IPR036736">
    <property type="entry name" value="ACP-like_sf"/>
</dbReference>
<dbReference type="Proteomes" id="UP001235712">
    <property type="component" value="Unassembled WGS sequence"/>
</dbReference>
<dbReference type="Gene3D" id="2.30.38.10">
    <property type="entry name" value="Luciferase, Domain 3"/>
    <property type="match status" value="1"/>
</dbReference>
<dbReference type="InterPro" id="IPR025110">
    <property type="entry name" value="AMP-bd_C"/>
</dbReference>
<proteinExistence type="predicted"/>
<dbReference type="Pfam" id="PF00550">
    <property type="entry name" value="PP-binding"/>
    <property type="match status" value="1"/>
</dbReference>
<dbReference type="InterPro" id="IPR029058">
    <property type="entry name" value="AB_hydrolase_fold"/>
</dbReference>
<dbReference type="SUPFAM" id="SSF47336">
    <property type="entry name" value="ACP-like"/>
    <property type="match status" value="1"/>
</dbReference>
<comment type="caution">
    <text evidence="2">The sequence shown here is derived from an EMBL/GenBank/DDBJ whole genome shotgun (WGS) entry which is preliminary data.</text>
</comment>
<dbReference type="SUPFAM" id="SSF56801">
    <property type="entry name" value="Acetyl-CoA synthetase-like"/>
    <property type="match status" value="1"/>
</dbReference>
<name>A0ABT9PCT2_9ACTN</name>
<dbReference type="RefSeq" id="WP_307249154.1">
    <property type="nucleotide sequence ID" value="NZ_JAUSQZ010000001.1"/>
</dbReference>
<dbReference type="NCBIfam" id="TIGR01733">
    <property type="entry name" value="AA-adenyl-dom"/>
    <property type="match status" value="1"/>
</dbReference>
<dbReference type="Gene3D" id="3.40.50.980">
    <property type="match status" value="2"/>
</dbReference>
<evidence type="ECO:0000313" key="2">
    <source>
        <dbReference type="EMBL" id="MDP9830204.1"/>
    </source>
</evidence>
<keyword evidence="3" id="KW-1185">Reference proteome</keyword>
<dbReference type="PANTHER" id="PTHR45527:SF1">
    <property type="entry name" value="FATTY ACID SYNTHASE"/>
    <property type="match status" value="1"/>
</dbReference>
<dbReference type="InterPro" id="IPR045851">
    <property type="entry name" value="AMP-bd_C_sf"/>
</dbReference>
<dbReference type="CDD" id="cd05930">
    <property type="entry name" value="A_NRPS"/>
    <property type="match status" value="1"/>
</dbReference>
<protein>
    <submittedName>
        <fullName evidence="2">Amino acid adenylation domain-containing protein</fullName>
    </submittedName>
</protein>
<dbReference type="EMBL" id="JAUSQZ010000001">
    <property type="protein sequence ID" value="MDP9830204.1"/>
    <property type="molecule type" value="Genomic_DNA"/>
</dbReference>
<gene>
    <name evidence="2" type="ORF">J2S57_005953</name>
</gene>
<dbReference type="Gene3D" id="3.30.300.30">
    <property type="match status" value="1"/>
</dbReference>
<organism evidence="2 3">
    <name type="scientific">Kineosporia succinea</name>
    <dbReference type="NCBI Taxonomy" id="84632"/>
    <lineage>
        <taxon>Bacteria</taxon>
        <taxon>Bacillati</taxon>
        <taxon>Actinomycetota</taxon>
        <taxon>Actinomycetes</taxon>
        <taxon>Kineosporiales</taxon>
        <taxon>Kineosporiaceae</taxon>
        <taxon>Kineosporia</taxon>
    </lineage>
</organism>
<evidence type="ECO:0000259" key="1">
    <source>
        <dbReference type="PROSITE" id="PS50075"/>
    </source>
</evidence>
<accession>A0ABT9PCT2</accession>
<dbReference type="InterPro" id="IPR020845">
    <property type="entry name" value="AMP-binding_CS"/>
</dbReference>
<reference evidence="2 3" key="1">
    <citation type="submission" date="2023-07" db="EMBL/GenBank/DDBJ databases">
        <title>Sequencing the genomes of 1000 actinobacteria strains.</title>
        <authorList>
            <person name="Klenk H.-P."/>
        </authorList>
    </citation>
    <scope>NUCLEOTIDE SEQUENCE [LARGE SCALE GENOMIC DNA]</scope>
    <source>
        <strain evidence="2 3">DSM 44388</strain>
    </source>
</reference>
<dbReference type="Pfam" id="PF13193">
    <property type="entry name" value="AMP-binding_C"/>
    <property type="match status" value="1"/>
</dbReference>